<organism evidence="2 3">
    <name type="scientific">Candidatus Zambryskibacteria bacterium RIFCSPHIGHO2_02_FULL_43_14</name>
    <dbReference type="NCBI Taxonomy" id="1802748"/>
    <lineage>
        <taxon>Bacteria</taxon>
        <taxon>Candidatus Zambryskiibacteriota</taxon>
    </lineage>
</organism>
<dbReference type="SUPFAM" id="SSF55811">
    <property type="entry name" value="Nudix"/>
    <property type="match status" value="1"/>
</dbReference>
<dbReference type="InterPro" id="IPR000086">
    <property type="entry name" value="NUDIX_hydrolase_dom"/>
</dbReference>
<dbReference type="InterPro" id="IPR015797">
    <property type="entry name" value="NUDIX_hydrolase-like_dom_sf"/>
</dbReference>
<evidence type="ECO:0000313" key="2">
    <source>
        <dbReference type="EMBL" id="OHA95851.1"/>
    </source>
</evidence>
<evidence type="ECO:0000313" key="3">
    <source>
        <dbReference type="Proteomes" id="UP000178175"/>
    </source>
</evidence>
<accession>A0A1G2TGV2</accession>
<dbReference type="EMBL" id="MHVR01000015">
    <property type="protein sequence ID" value="OHA95851.1"/>
    <property type="molecule type" value="Genomic_DNA"/>
</dbReference>
<gene>
    <name evidence="2" type="ORF">A3C70_00095</name>
</gene>
<reference evidence="2 3" key="1">
    <citation type="journal article" date="2016" name="Nat. Commun.">
        <title>Thousands of microbial genomes shed light on interconnected biogeochemical processes in an aquifer system.</title>
        <authorList>
            <person name="Anantharaman K."/>
            <person name="Brown C.T."/>
            <person name="Hug L.A."/>
            <person name="Sharon I."/>
            <person name="Castelle C.J."/>
            <person name="Probst A.J."/>
            <person name="Thomas B.C."/>
            <person name="Singh A."/>
            <person name="Wilkins M.J."/>
            <person name="Karaoz U."/>
            <person name="Brodie E.L."/>
            <person name="Williams K.H."/>
            <person name="Hubbard S.S."/>
            <person name="Banfield J.F."/>
        </authorList>
    </citation>
    <scope>NUCLEOTIDE SEQUENCE [LARGE SCALE GENOMIC DNA]</scope>
</reference>
<sequence length="60" mass="7160">MPHIHEKIDFTVDIFVVYKDKVLIRKHDKYDKWLAVGGHIELDEDPNQAAVREVRDKSDW</sequence>
<dbReference type="Proteomes" id="UP000178175">
    <property type="component" value="Unassembled WGS sequence"/>
</dbReference>
<name>A0A1G2TGV2_9BACT</name>
<dbReference type="Pfam" id="PF00293">
    <property type="entry name" value="NUDIX"/>
    <property type="match status" value="1"/>
</dbReference>
<comment type="caution">
    <text evidence="2">The sequence shown here is derived from an EMBL/GenBank/DDBJ whole genome shotgun (WGS) entry which is preliminary data.</text>
</comment>
<dbReference type="Gene3D" id="3.90.79.10">
    <property type="entry name" value="Nucleoside Triphosphate Pyrophosphohydrolase"/>
    <property type="match status" value="1"/>
</dbReference>
<protein>
    <recommendedName>
        <fullName evidence="1">Nudix hydrolase domain-containing protein</fullName>
    </recommendedName>
</protein>
<proteinExistence type="predicted"/>
<dbReference type="AlphaFoldDB" id="A0A1G2TGV2"/>
<evidence type="ECO:0000259" key="1">
    <source>
        <dbReference type="Pfam" id="PF00293"/>
    </source>
</evidence>
<feature type="domain" description="Nudix hydrolase" evidence="1">
    <location>
        <begin position="11"/>
        <end position="55"/>
    </location>
</feature>